<dbReference type="AlphaFoldDB" id="A0A4C1SJ89"/>
<name>A0A4C1SJ89_EUMVA</name>
<dbReference type="EMBL" id="BGZK01007054">
    <property type="protein sequence ID" value="GBP02054.1"/>
    <property type="molecule type" value="Genomic_DNA"/>
</dbReference>
<sequence length="136" mass="15535">MSLVHQLSNDLTQILGPDSILFTIPTESISVDQFVSRLERQPFISLVQSGRRPEEGYFRARALGNATTGPYPHSENPQKKDYDEAVACENQLFRGYCSNNNIRKGIEIHKQRIDPKIRNNRGKIICACRRVRYSPS</sequence>
<proteinExistence type="predicted"/>
<evidence type="ECO:0000313" key="2">
    <source>
        <dbReference type="Proteomes" id="UP000299102"/>
    </source>
</evidence>
<accession>A0A4C1SJ89</accession>
<reference evidence="1 2" key="1">
    <citation type="journal article" date="2019" name="Commun. Biol.">
        <title>The bagworm genome reveals a unique fibroin gene that provides high tensile strength.</title>
        <authorList>
            <person name="Kono N."/>
            <person name="Nakamura H."/>
            <person name="Ohtoshi R."/>
            <person name="Tomita M."/>
            <person name="Numata K."/>
            <person name="Arakawa K."/>
        </authorList>
    </citation>
    <scope>NUCLEOTIDE SEQUENCE [LARGE SCALE GENOMIC DNA]</scope>
</reference>
<organism evidence="1 2">
    <name type="scientific">Eumeta variegata</name>
    <name type="common">Bagworm moth</name>
    <name type="synonym">Eumeta japonica</name>
    <dbReference type="NCBI Taxonomy" id="151549"/>
    <lineage>
        <taxon>Eukaryota</taxon>
        <taxon>Metazoa</taxon>
        <taxon>Ecdysozoa</taxon>
        <taxon>Arthropoda</taxon>
        <taxon>Hexapoda</taxon>
        <taxon>Insecta</taxon>
        <taxon>Pterygota</taxon>
        <taxon>Neoptera</taxon>
        <taxon>Endopterygota</taxon>
        <taxon>Lepidoptera</taxon>
        <taxon>Glossata</taxon>
        <taxon>Ditrysia</taxon>
        <taxon>Tineoidea</taxon>
        <taxon>Psychidae</taxon>
        <taxon>Oiketicinae</taxon>
        <taxon>Eumeta</taxon>
    </lineage>
</organism>
<dbReference type="Proteomes" id="UP000299102">
    <property type="component" value="Unassembled WGS sequence"/>
</dbReference>
<protein>
    <submittedName>
        <fullName evidence="1">Uncharacterized protein</fullName>
    </submittedName>
</protein>
<gene>
    <name evidence="1" type="ORF">EVAR_101688_1</name>
</gene>
<keyword evidence="2" id="KW-1185">Reference proteome</keyword>
<evidence type="ECO:0000313" key="1">
    <source>
        <dbReference type="EMBL" id="GBP02054.1"/>
    </source>
</evidence>
<comment type="caution">
    <text evidence="1">The sequence shown here is derived from an EMBL/GenBank/DDBJ whole genome shotgun (WGS) entry which is preliminary data.</text>
</comment>